<dbReference type="CDD" id="cd23767">
    <property type="entry name" value="IQCD"/>
    <property type="match status" value="1"/>
</dbReference>
<organism evidence="1">
    <name type="scientific">Mesocestoides corti</name>
    <name type="common">Flatworm</name>
    <dbReference type="NCBI Taxonomy" id="53468"/>
    <lineage>
        <taxon>Eukaryota</taxon>
        <taxon>Metazoa</taxon>
        <taxon>Spiralia</taxon>
        <taxon>Lophotrochozoa</taxon>
        <taxon>Platyhelminthes</taxon>
        <taxon>Cestoda</taxon>
        <taxon>Eucestoda</taxon>
        <taxon>Cyclophyllidea</taxon>
        <taxon>Mesocestoididae</taxon>
        <taxon>Mesocestoides</taxon>
    </lineage>
</organism>
<dbReference type="PANTHER" id="PTHR34927">
    <property type="entry name" value="IQ DOMAIN-CONTAINING PROTEIN K"/>
    <property type="match status" value="1"/>
</dbReference>
<proteinExistence type="predicted"/>
<dbReference type="PANTHER" id="PTHR34927:SF1">
    <property type="entry name" value="IQ DOMAIN-CONTAINING PROTEIN K"/>
    <property type="match status" value="1"/>
</dbReference>
<name>A0A5K3ES79_MESCO</name>
<protein>
    <submittedName>
        <fullName evidence="1">IQ domain-containing protein K</fullName>
    </submittedName>
</protein>
<accession>A0A5K3ES79</accession>
<dbReference type="Gene3D" id="1.20.5.190">
    <property type="match status" value="1"/>
</dbReference>
<sequence length="178" mass="20810">MDIDAFLPVDTLLEIVRKKDDPITFESVITPTNDSVDPDTPVGYFKSRILPTLQPILHGLVEQILSKDILLKHHSAFNALDYITLECYRTNPAKREIEKRVEKIHSLGDIPWVADHWKTHPRRSHPLSWDLSFAEAATVIQKHWRGYLVRRLEEVQELRRWQREWRLEVAASAGRKDT</sequence>
<dbReference type="InterPro" id="IPR000048">
    <property type="entry name" value="IQ_motif_EF-hand-BS"/>
</dbReference>
<dbReference type="InterPro" id="IPR043408">
    <property type="entry name" value="IQCK"/>
</dbReference>
<dbReference type="AlphaFoldDB" id="A0A5K3ES79"/>
<reference evidence="1" key="1">
    <citation type="submission" date="2019-11" db="UniProtKB">
        <authorList>
            <consortium name="WormBaseParasite"/>
        </authorList>
    </citation>
    <scope>IDENTIFICATION</scope>
</reference>
<dbReference type="WBParaSite" id="MCU_002317-RB">
    <property type="protein sequence ID" value="MCU_002317-RB"/>
    <property type="gene ID" value="MCU_002317"/>
</dbReference>
<evidence type="ECO:0000313" key="1">
    <source>
        <dbReference type="WBParaSite" id="MCU_002317-RB"/>
    </source>
</evidence>
<dbReference type="PROSITE" id="PS50096">
    <property type="entry name" value="IQ"/>
    <property type="match status" value="1"/>
</dbReference>
<dbReference type="Pfam" id="PF00612">
    <property type="entry name" value="IQ"/>
    <property type="match status" value="1"/>
</dbReference>